<sequence length="82" mass="9252">MKPLTSRQAEILTFIQEKVIENGYPPTVREICKATGLASSSTVHGHLMHLEEKGYIQRDPSKPRTIKILRGGFKHDYQSSSI</sequence>
<evidence type="ECO:0000259" key="11">
    <source>
        <dbReference type="Pfam" id="PF01726"/>
    </source>
</evidence>
<evidence type="ECO:0000256" key="7">
    <source>
        <dbReference type="ARBA" id="ARBA00023125"/>
    </source>
</evidence>
<proteinExistence type="predicted"/>
<keyword evidence="5" id="KW-0068">Autocatalytic cleavage</keyword>
<evidence type="ECO:0000313" key="12">
    <source>
        <dbReference type="EMBL" id="KAB2444976.1"/>
    </source>
</evidence>
<dbReference type="EMBL" id="WBPG01000008">
    <property type="protein sequence ID" value="KAB2444976.1"/>
    <property type="molecule type" value="Genomic_DNA"/>
</dbReference>
<keyword evidence="6" id="KW-0805">Transcription regulation</keyword>
<keyword evidence="8" id="KW-0804">Transcription</keyword>
<evidence type="ECO:0000313" key="13">
    <source>
        <dbReference type="Proteomes" id="UP000470409"/>
    </source>
</evidence>
<dbReference type="GO" id="GO:0006260">
    <property type="term" value="P:DNA replication"/>
    <property type="evidence" value="ECO:0007669"/>
    <property type="project" value="UniProtKB-KW"/>
</dbReference>
<name>A0A7V7SDG6_9BACI</name>
<dbReference type="PANTHER" id="PTHR33516:SF2">
    <property type="entry name" value="LEXA REPRESSOR-RELATED"/>
    <property type="match status" value="1"/>
</dbReference>
<keyword evidence="1" id="KW-0678">Repressor</keyword>
<dbReference type="GO" id="GO:0009432">
    <property type="term" value="P:SOS response"/>
    <property type="evidence" value="ECO:0007669"/>
    <property type="project" value="UniProtKB-KW"/>
</dbReference>
<dbReference type="InterPro" id="IPR050077">
    <property type="entry name" value="LexA_repressor"/>
</dbReference>
<dbReference type="SUPFAM" id="SSF46785">
    <property type="entry name" value="Winged helix' DNA-binding domain"/>
    <property type="match status" value="1"/>
</dbReference>
<evidence type="ECO:0000256" key="4">
    <source>
        <dbReference type="ARBA" id="ARBA00022801"/>
    </source>
</evidence>
<accession>A0A7V7SDG6</accession>
<dbReference type="InterPro" id="IPR036388">
    <property type="entry name" value="WH-like_DNA-bd_sf"/>
</dbReference>
<keyword evidence="4" id="KW-0378">Hydrolase</keyword>
<keyword evidence="10" id="KW-0742">SOS response</keyword>
<organism evidence="12 13">
    <name type="scientific">Bacillus luti</name>
    <dbReference type="NCBI Taxonomy" id="2026191"/>
    <lineage>
        <taxon>Bacteria</taxon>
        <taxon>Bacillati</taxon>
        <taxon>Bacillota</taxon>
        <taxon>Bacilli</taxon>
        <taxon>Bacillales</taxon>
        <taxon>Bacillaceae</taxon>
        <taxon>Bacillus</taxon>
        <taxon>Bacillus cereus group</taxon>
    </lineage>
</organism>
<reference evidence="12 13" key="1">
    <citation type="submission" date="2019-10" db="EMBL/GenBank/DDBJ databases">
        <title>Bacillus from the desert of Cuatro Cinegas, Coahuila.</title>
        <authorList>
            <person name="Olmedo-Alvarez G."/>
            <person name="Saldana S."/>
            <person name="Barcelo D."/>
        </authorList>
    </citation>
    <scope>NUCLEOTIDE SEQUENCE [LARGE SCALE GENOMIC DNA]</scope>
    <source>
        <strain evidence="12 13">CH155b_5T</strain>
    </source>
</reference>
<evidence type="ECO:0000256" key="9">
    <source>
        <dbReference type="ARBA" id="ARBA00023204"/>
    </source>
</evidence>
<dbReference type="AlphaFoldDB" id="A0A7V7SDG6"/>
<dbReference type="GO" id="GO:0006508">
    <property type="term" value="P:proteolysis"/>
    <property type="evidence" value="ECO:0007669"/>
    <property type="project" value="InterPro"/>
</dbReference>
<keyword evidence="3" id="KW-0227">DNA damage</keyword>
<dbReference type="FunFam" id="1.10.10.10:FF:000009">
    <property type="entry name" value="LexA repressor"/>
    <property type="match status" value="1"/>
</dbReference>
<evidence type="ECO:0000256" key="8">
    <source>
        <dbReference type="ARBA" id="ARBA00023163"/>
    </source>
</evidence>
<dbReference type="GO" id="GO:0003677">
    <property type="term" value="F:DNA binding"/>
    <property type="evidence" value="ECO:0007669"/>
    <property type="project" value="UniProtKB-KW"/>
</dbReference>
<dbReference type="Gene3D" id="1.10.10.10">
    <property type="entry name" value="Winged helix-like DNA-binding domain superfamily/Winged helix DNA-binding domain"/>
    <property type="match status" value="1"/>
</dbReference>
<evidence type="ECO:0000256" key="1">
    <source>
        <dbReference type="ARBA" id="ARBA00022491"/>
    </source>
</evidence>
<gene>
    <name evidence="12" type="ORF">F8163_07270</name>
</gene>
<comment type="caution">
    <text evidence="12">The sequence shown here is derived from an EMBL/GenBank/DDBJ whole genome shotgun (WGS) entry which is preliminary data.</text>
</comment>
<evidence type="ECO:0000256" key="10">
    <source>
        <dbReference type="ARBA" id="ARBA00023236"/>
    </source>
</evidence>
<feature type="domain" description="LexA repressor DNA-binding" evidence="11">
    <location>
        <begin position="1"/>
        <end position="65"/>
    </location>
</feature>
<dbReference type="Proteomes" id="UP000470409">
    <property type="component" value="Unassembled WGS sequence"/>
</dbReference>
<dbReference type="PANTHER" id="PTHR33516">
    <property type="entry name" value="LEXA REPRESSOR"/>
    <property type="match status" value="1"/>
</dbReference>
<keyword evidence="2" id="KW-0235">DNA replication</keyword>
<dbReference type="GO" id="GO:0004252">
    <property type="term" value="F:serine-type endopeptidase activity"/>
    <property type="evidence" value="ECO:0007669"/>
    <property type="project" value="InterPro"/>
</dbReference>
<dbReference type="GO" id="GO:0006281">
    <property type="term" value="P:DNA repair"/>
    <property type="evidence" value="ECO:0007669"/>
    <property type="project" value="UniProtKB-KW"/>
</dbReference>
<evidence type="ECO:0000256" key="6">
    <source>
        <dbReference type="ARBA" id="ARBA00023015"/>
    </source>
</evidence>
<dbReference type="InterPro" id="IPR006199">
    <property type="entry name" value="LexA_DNA-bd_dom"/>
</dbReference>
<keyword evidence="7" id="KW-0238">DNA-binding</keyword>
<evidence type="ECO:0000256" key="5">
    <source>
        <dbReference type="ARBA" id="ARBA00022813"/>
    </source>
</evidence>
<evidence type="ECO:0000256" key="3">
    <source>
        <dbReference type="ARBA" id="ARBA00022763"/>
    </source>
</evidence>
<keyword evidence="9" id="KW-0234">DNA repair</keyword>
<evidence type="ECO:0000256" key="2">
    <source>
        <dbReference type="ARBA" id="ARBA00022705"/>
    </source>
</evidence>
<dbReference type="Pfam" id="PF01726">
    <property type="entry name" value="LexA_DNA_bind"/>
    <property type="match status" value="1"/>
</dbReference>
<dbReference type="InterPro" id="IPR036390">
    <property type="entry name" value="WH_DNA-bd_sf"/>
</dbReference>
<protein>
    <submittedName>
        <fullName evidence="12">Helix-turn-helix domain-containing protein</fullName>
    </submittedName>
</protein>